<dbReference type="SUPFAM" id="SSF52540">
    <property type="entry name" value="P-loop containing nucleoside triphosphate hydrolases"/>
    <property type="match status" value="1"/>
</dbReference>
<dbReference type="InterPro" id="IPR027417">
    <property type="entry name" value="P-loop_NTPase"/>
</dbReference>
<organism evidence="2 3">
    <name type="scientific">Sunxiuqinia elliptica</name>
    <dbReference type="NCBI Taxonomy" id="655355"/>
    <lineage>
        <taxon>Bacteria</taxon>
        <taxon>Pseudomonadati</taxon>
        <taxon>Bacteroidota</taxon>
        <taxon>Bacteroidia</taxon>
        <taxon>Marinilabiliales</taxon>
        <taxon>Prolixibacteraceae</taxon>
        <taxon>Sunxiuqinia</taxon>
    </lineage>
</organism>
<feature type="domain" description="KAP NTPase" evidence="1">
    <location>
        <begin position="29"/>
        <end position="312"/>
    </location>
</feature>
<evidence type="ECO:0000259" key="1">
    <source>
        <dbReference type="Pfam" id="PF07693"/>
    </source>
</evidence>
<evidence type="ECO:0000313" key="3">
    <source>
        <dbReference type="Proteomes" id="UP000198964"/>
    </source>
</evidence>
<proteinExistence type="predicted"/>
<evidence type="ECO:0000313" key="2">
    <source>
        <dbReference type="EMBL" id="SFE72233.1"/>
    </source>
</evidence>
<protein>
    <submittedName>
        <fullName evidence="2">KAP family P-loop domain-containing protein</fullName>
    </submittedName>
</protein>
<dbReference type="EMBL" id="FONW01000001">
    <property type="protein sequence ID" value="SFE72233.1"/>
    <property type="molecule type" value="Genomic_DNA"/>
</dbReference>
<dbReference type="Pfam" id="PF07693">
    <property type="entry name" value="KAP_NTPase"/>
    <property type="match status" value="1"/>
</dbReference>
<reference evidence="2 3" key="1">
    <citation type="submission" date="2016-10" db="EMBL/GenBank/DDBJ databases">
        <authorList>
            <person name="de Groot N.N."/>
        </authorList>
    </citation>
    <scope>NUCLEOTIDE SEQUENCE [LARGE SCALE GENOMIC DNA]</scope>
    <source>
        <strain evidence="2 3">CGMCC 1.9156</strain>
    </source>
</reference>
<dbReference type="InterPro" id="IPR011646">
    <property type="entry name" value="KAP_P-loop"/>
</dbReference>
<dbReference type="RefSeq" id="WP_093918545.1">
    <property type="nucleotide sequence ID" value="NZ_FONW01000001.1"/>
</dbReference>
<gene>
    <name evidence="2" type="ORF">SAMN05216283_101844</name>
</gene>
<keyword evidence="3" id="KW-1185">Reference proteome</keyword>
<accession>A0A1I2CWU6</accession>
<sequence length="492" mass="58149">MTEQKLTIPIDAIKADFNEFLTPESNKRIIFSGPFGIGKTYFLDKFFRKENKGYLPIFLRPVNYSLLSNEDVFKLIKYDILYQLILFPEFEIEKEFKLTKGEYTKFFFRDYGFSTLSNLLKLIPKIQTTVDSFEKIGELITAYKEGLENIKQTDELTKLFDFQNETQANFLLEYDNASQYISWKLEEISKKDTNQENLKKVLIIDDLDRLDPEHIFRLFNVFSAHFDQAKYYSSNEENIPDNKFGFDKIIFVCDIENIRKIFAHKYGKGVDFSGYIDKFYSSQVYHFNKNKIVLDYVDQIFKSYENSSPQKGGSQDQILTFIKPIFIDLINANAINHRVIENIDKNRTNFKDPYTVSFWNPLFSRNYEFVFIQVLDFLYDIFGKNYEALYEAIEKASCLKKNTTNQLINRHIKHLLPLLSLKTIDEDSQQSWHFEPNRPSLSFKIAKDENECIVANIVSSEYSWITHQNYYRFLLIVIENLKAIGVFEFNPE</sequence>
<name>A0A1I2CWU6_9BACT</name>
<dbReference type="Proteomes" id="UP000198964">
    <property type="component" value="Unassembled WGS sequence"/>
</dbReference>
<dbReference type="AlphaFoldDB" id="A0A1I2CWU6"/>